<keyword evidence="3" id="KW-1185">Reference proteome</keyword>
<evidence type="ECO:0000313" key="2">
    <source>
        <dbReference type="EMBL" id="CAC5407120.1"/>
    </source>
</evidence>
<dbReference type="InterPro" id="IPR016186">
    <property type="entry name" value="C-type_lectin-like/link_sf"/>
</dbReference>
<feature type="domain" description="C-type lectin" evidence="1">
    <location>
        <begin position="88"/>
        <end position="176"/>
    </location>
</feature>
<name>A0A6J8DJH4_MYTCO</name>
<sequence>MSENLNLRDQFSEYNNLENMESNSLVRCTNIWLLTANCSLDIQESSANLVSSTGWKYYKKFEESPITSPSPSPEDKCTATSGFIYNAGENMCYFIGSPLAVDFDVIDTVCSNMDSELIRIDSQEKQAFVQQLLAADAGDRVCIQGNRDNDSGSYKFDDGTDMTYFNWNTPFGQPDDPSWDYTVMAKNSTIYGMILQRKN</sequence>
<dbReference type="PROSITE" id="PS50041">
    <property type="entry name" value="C_TYPE_LECTIN_2"/>
    <property type="match status" value="1"/>
</dbReference>
<proteinExistence type="predicted"/>
<dbReference type="Pfam" id="PF00059">
    <property type="entry name" value="Lectin_C"/>
    <property type="match status" value="1"/>
</dbReference>
<dbReference type="OrthoDB" id="6119292at2759"/>
<dbReference type="SUPFAM" id="SSF56436">
    <property type="entry name" value="C-type lectin-like"/>
    <property type="match status" value="1"/>
</dbReference>
<dbReference type="AlphaFoldDB" id="A0A6J8DJH4"/>
<protein>
    <recommendedName>
        <fullName evidence="1">C-type lectin domain-containing protein</fullName>
    </recommendedName>
</protein>
<gene>
    <name evidence="2" type="ORF">MCOR_40625</name>
</gene>
<dbReference type="Gene3D" id="3.10.100.10">
    <property type="entry name" value="Mannose-Binding Protein A, subunit A"/>
    <property type="match status" value="1"/>
</dbReference>
<dbReference type="InterPro" id="IPR001304">
    <property type="entry name" value="C-type_lectin-like"/>
</dbReference>
<organism evidence="2 3">
    <name type="scientific">Mytilus coruscus</name>
    <name type="common">Sea mussel</name>
    <dbReference type="NCBI Taxonomy" id="42192"/>
    <lineage>
        <taxon>Eukaryota</taxon>
        <taxon>Metazoa</taxon>
        <taxon>Spiralia</taxon>
        <taxon>Lophotrochozoa</taxon>
        <taxon>Mollusca</taxon>
        <taxon>Bivalvia</taxon>
        <taxon>Autobranchia</taxon>
        <taxon>Pteriomorphia</taxon>
        <taxon>Mytilida</taxon>
        <taxon>Mytiloidea</taxon>
        <taxon>Mytilidae</taxon>
        <taxon>Mytilinae</taxon>
        <taxon>Mytilus</taxon>
    </lineage>
</organism>
<dbReference type="CDD" id="cd00037">
    <property type="entry name" value="CLECT"/>
    <property type="match status" value="1"/>
</dbReference>
<evidence type="ECO:0000259" key="1">
    <source>
        <dbReference type="PROSITE" id="PS50041"/>
    </source>
</evidence>
<accession>A0A6J8DJH4</accession>
<reference evidence="2 3" key="1">
    <citation type="submission" date="2020-06" db="EMBL/GenBank/DDBJ databases">
        <authorList>
            <person name="Li R."/>
            <person name="Bekaert M."/>
        </authorList>
    </citation>
    <scope>NUCLEOTIDE SEQUENCE [LARGE SCALE GENOMIC DNA]</scope>
    <source>
        <strain evidence="3">wild</strain>
    </source>
</reference>
<evidence type="ECO:0000313" key="3">
    <source>
        <dbReference type="Proteomes" id="UP000507470"/>
    </source>
</evidence>
<dbReference type="EMBL" id="CACVKT020007353">
    <property type="protein sequence ID" value="CAC5407120.1"/>
    <property type="molecule type" value="Genomic_DNA"/>
</dbReference>
<dbReference type="InterPro" id="IPR016187">
    <property type="entry name" value="CTDL_fold"/>
</dbReference>
<dbReference type="Proteomes" id="UP000507470">
    <property type="component" value="Unassembled WGS sequence"/>
</dbReference>